<keyword evidence="4" id="KW-0694">RNA-binding</keyword>
<dbReference type="HAMAP" id="MF_00270">
    <property type="entry name" value="Ribosomal_bS18"/>
    <property type="match status" value="1"/>
</dbReference>
<evidence type="ECO:0000256" key="4">
    <source>
        <dbReference type="HAMAP-Rule" id="MF_00270"/>
    </source>
</evidence>
<comment type="caution">
    <text evidence="6">The sequence shown here is derived from an EMBL/GenBank/DDBJ whole genome shotgun (WGS) entry which is preliminary data.</text>
</comment>
<keyword evidence="4" id="KW-0699">rRNA-binding</keyword>
<dbReference type="GO" id="GO:0022627">
    <property type="term" value="C:cytosolic small ribosomal subunit"/>
    <property type="evidence" value="ECO:0007669"/>
    <property type="project" value="TreeGrafter"/>
</dbReference>
<gene>
    <name evidence="4" type="primary">rpsR</name>
    <name evidence="6" type="ORF">A2Z22_00545</name>
</gene>
<dbReference type="AlphaFoldDB" id="A0A1F7X983"/>
<evidence type="ECO:0000313" key="6">
    <source>
        <dbReference type="EMBL" id="OGM11523.1"/>
    </source>
</evidence>
<comment type="function">
    <text evidence="4">Binds as a heterodimer with protein bS6 to the central domain of the 16S rRNA, where it helps stabilize the platform of the 30S subunit.</text>
</comment>
<accession>A0A1F7X983</accession>
<dbReference type="PANTHER" id="PTHR13479:SF40">
    <property type="entry name" value="SMALL RIBOSOMAL SUBUNIT PROTEIN BS18M"/>
    <property type="match status" value="1"/>
</dbReference>
<evidence type="ECO:0000256" key="5">
    <source>
        <dbReference type="RuleBase" id="RU003910"/>
    </source>
</evidence>
<dbReference type="InterPro" id="IPR036870">
    <property type="entry name" value="Ribosomal_bS18_sf"/>
</dbReference>
<evidence type="ECO:0000256" key="1">
    <source>
        <dbReference type="ARBA" id="ARBA00005589"/>
    </source>
</evidence>
<protein>
    <recommendedName>
        <fullName evidence="4">Small ribosomal subunit protein bS18</fullName>
    </recommendedName>
</protein>
<evidence type="ECO:0000256" key="3">
    <source>
        <dbReference type="ARBA" id="ARBA00023274"/>
    </source>
</evidence>
<keyword evidence="2 4" id="KW-0689">Ribosomal protein</keyword>
<dbReference type="EMBL" id="MGFS01000016">
    <property type="protein sequence ID" value="OGM11523.1"/>
    <property type="molecule type" value="Genomic_DNA"/>
</dbReference>
<sequence>MAKKRAPFRRRTFIPTNLSCYFCDEKKVPSYKDYQILGKFLSDRAKIIGKKMSGVCSRHQKILTVELKRARYLGLLPFSPRI</sequence>
<comment type="similarity">
    <text evidence="1 4 5">Belongs to the bacterial ribosomal protein bS18 family.</text>
</comment>
<dbReference type="Proteomes" id="UP000177053">
    <property type="component" value="Unassembled WGS sequence"/>
</dbReference>
<name>A0A1F7X983_9BACT</name>
<keyword evidence="3 4" id="KW-0687">Ribonucleoprotein</keyword>
<organism evidence="6 7">
    <name type="scientific">Candidatus Woesebacteria bacterium RBG_16_34_12</name>
    <dbReference type="NCBI Taxonomy" id="1802480"/>
    <lineage>
        <taxon>Bacteria</taxon>
        <taxon>Candidatus Woeseibacteriota</taxon>
    </lineage>
</organism>
<dbReference type="Pfam" id="PF01084">
    <property type="entry name" value="Ribosomal_S18"/>
    <property type="match status" value="1"/>
</dbReference>
<dbReference type="Gene3D" id="4.10.640.10">
    <property type="entry name" value="Ribosomal protein S18"/>
    <property type="match status" value="1"/>
</dbReference>
<reference evidence="6 7" key="1">
    <citation type="journal article" date="2016" name="Nat. Commun.">
        <title>Thousands of microbial genomes shed light on interconnected biogeochemical processes in an aquifer system.</title>
        <authorList>
            <person name="Anantharaman K."/>
            <person name="Brown C.T."/>
            <person name="Hug L.A."/>
            <person name="Sharon I."/>
            <person name="Castelle C.J."/>
            <person name="Probst A.J."/>
            <person name="Thomas B.C."/>
            <person name="Singh A."/>
            <person name="Wilkins M.J."/>
            <person name="Karaoz U."/>
            <person name="Brodie E.L."/>
            <person name="Williams K.H."/>
            <person name="Hubbard S.S."/>
            <person name="Banfield J.F."/>
        </authorList>
    </citation>
    <scope>NUCLEOTIDE SEQUENCE [LARGE SCALE GENOMIC DNA]</scope>
</reference>
<dbReference type="GO" id="GO:0006412">
    <property type="term" value="P:translation"/>
    <property type="evidence" value="ECO:0007669"/>
    <property type="project" value="UniProtKB-UniRule"/>
</dbReference>
<dbReference type="NCBIfam" id="TIGR00165">
    <property type="entry name" value="S18"/>
    <property type="match status" value="1"/>
</dbReference>
<comment type="subunit">
    <text evidence="4">Part of the 30S ribosomal subunit. Forms a tight heterodimer with protein bS6.</text>
</comment>
<dbReference type="PRINTS" id="PR00974">
    <property type="entry name" value="RIBOSOMALS18"/>
</dbReference>
<dbReference type="GO" id="GO:0003735">
    <property type="term" value="F:structural constituent of ribosome"/>
    <property type="evidence" value="ECO:0007669"/>
    <property type="project" value="InterPro"/>
</dbReference>
<evidence type="ECO:0000313" key="7">
    <source>
        <dbReference type="Proteomes" id="UP000177053"/>
    </source>
</evidence>
<dbReference type="GO" id="GO:0070181">
    <property type="term" value="F:small ribosomal subunit rRNA binding"/>
    <property type="evidence" value="ECO:0007669"/>
    <property type="project" value="TreeGrafter"/>
</dbReference>
<dbReference type="PANTHER" id="PTHR13479">
    <property type="entry name" value="30S RIBOSOMAL PROTEIN S18"/>
    <property type="match status" value="1"/>
</dbReference>
<evidence type="ECO:0000256" key="2">
    <source>
        <dbReference type="ARBA" id="ARBA00022980"/>
    </source>
</evidence>
<dbReference type="SUPFAM" id="SSF46911">
    <property type="entry name" value="Ribosomal protein S18"/>
    <property type="match status" value="1"/>
</dbReference>
<dbReference type="InterPro" id="IPR001648">
    <property type="entry name" value="Ribosomal_bS18"/>
</dbReference>
<proteinExistence type="inferred from homology"/>